<reference evidence="1 2" key="1">
    <citation type="submission" date="2024-01" db="EMBL/GenBank/DDBJ databases">
        <title>A draft genome for a cacao thread blight-causing isolate of Paramarasmius palmivorus.</title>
        <authorList>
            <person name="Baruah I.K."/>
            <person name="Bukari Y."/>
            <person name="Amoako-Attah I."/>
            <person name="Meinhardt L.W."/>
            <person name="Bailey B.A."/>
            <person name="Cohen S.P."/>
        </authorList>
    </citation>
    <scope>NUCLEOTIDE SEQUENCE [LARGE SCALE GENOMIC DNA]</scope>
    <source>
        <strain evidence="1 2">GH-12</strain>
    </source>
</reference>
<proteinExistence type="predicted"/>
<accession>A0AAW0ARP1</accession>
<dbReference type="EMBL" id="JAYKXP010000337">
    <property type="protein sequence ID" value="KAK7015105.1"/>
    <property type="molecule type" value="Genomic_DNA"/>
</dbReference>
<feature type="non-terminal residue" evidence="1">
    <location>
        <position position="1"/>
    </location>
</feature>
<evidence type="ECO:0000313" key="2">
    <source>
        <dbReference type="Proteomes" id="UP001383192"/>
    </source>
</evidence>
<gene>
    <name evidence="1" type="ORF">VNI00_019236</name>
</gene>
<evidence type="ECO:0000313" key="1">
    <source>
        <dbReference type="EMBL" id="KAK7015105.1"/>
    </source>
</evidence>
<dbReference type="Proteomes" id="UP001383192">
    <property type="component" value="Unassembled WGS sequence"/>
</dbReference>
<protein>
    <submittedName>
        <fullName evidence="1">Uncharacterized protein</fullName>
    </submittedName>
</protein>
<name>A0AAW0ARP1_9AGAR</name>
<keyword evidence="2" id="KW-1185">Reference proteome</keyword>
<dbReference type="AlphaFoldDB" id="A0AAW0ARP1"/>
<organism evidence="1 2">
    <name type="scientific">Paramarasmius palmivorus</name>
    <dbReference type="NCBI Taxonomy" id="297713"/>
    <lineage>
        <taxon>Eukaryota</taxon>
        <taxon>Fungi</taxon>
        <taxon>Dikarya</taxon>
        <taxon>Basidiomycota</taxon>
        <taxon>Agaricomycotina</taxon>
        <taxon>Agaricomycetes</taxon>
        <taxon>Agaricomycetidae</taxon>
        <taxon>Agaricales</taxon>
        <taxon>Marasmiineae</taxon>
        <taxon>Marasmiaceae</taxon>
        <taxon>Paramarasmius</taxon>
    </lineage>
</organism>
<sequence length="254" mass="26566">PGLTNYGPPLGLVHISGEKSTQDVGGAGSRAVDGLLFGSRDALLAHHHGATLSITPPVSLSLTPGISALHSTGSRHKLENGAVVKDEVAAHVEIRIPNGSNGIGSIRNGLEAGDGVWGHIRAGDLPLVVEAHSADIIASLIHLKRNSANDNVKLVISGGTEAHLLATELGEADIGVLVKPSRPFPYLWDGVRLLPGPPLTPKSAIKTLLDANVTVGVGVLSDGRGCWARNLRFDIGWAGIEAVWSPERRRWNGN</sequence>
<dbReference type="Gene3D" id="3.20.20.140">
    <property type="entry name" value="Metal-dependent hydrolases"/>
    <property type="match status" value="1"/>
</dbReference>
<comment type="caution">
    <text evidence="1">The sequence shown here is derived from an EMBL/GenBank/DDBJ whole genome shotgun (WGS) entry which is preliminary data.</text>
</comment>